<dbReference type="Gene3D" id="1.10.4100.10">
    <property type="entry name" value="2-methylcitrate dehydratase PrpD"/>
    <property type="match status" value="1"/>
</dbReference>
<dbReference type="InterPro" id="IPR036148">
    <property type="entry name" value="MmgE/PrpD_sf"/>
</dbReference>
<dbReference type="GO" id="GO:0016829">
    <property type="term" value="F:lyase activity"/>
    <property type="evidence" value="ECO:0007669"/>
    <property type="project" value="InterPro"/>
</dbReference>
<dbReference type="SUPFAM" id="SSF103378">
    <property type="entry name" value="2-methylcitrate dehydratase PrpD"/>
    <property type="match status" value="1"/>
</dbReference>
<feature type="domain" description="MmgE/PrpD N-terminal" evidence="2">
    <location>
        <begin position="10"/>
        <end position="207"/>
    </location>
</feature>
<proteinExistence type="inferred from homology"/>
<protein>
    <submittedName>
        <fullName evidence="4">MmgE/PrpD family protein</fullName>
    </submittedName>
</protein>
<dbReference type="InterPro" id="IPR045336">
    <property type="entry name" value="MmgE_PrpD_N"/>
</dbReference>
<dbReference type="PANTHER" id="PTHR16943:SF8">
    <property type="entry name" value="2-METHYLCITRATE DEHYDRATASE"/>
    <property type="match status" value="1"/>
</dbReference>
<organism evidence="4 5">
    <name type="scientific">Sulfobacillus harzensis</name>
    <dbReference type="NCBI Taxonomy" id="2729629"/>
    <lineage>
        <taxon>Bacteria</taxon>
        <taxon>Bacillati</taxon>
        <taxon>Bacillota</taxon>
        <taxon>Clostridia</taxon>
        <taxon>Eubacteriales</taxon>
        <taxon>Clostridiales Family XVII. Incertae Sedis</taxon>
        <taxon>Sulfobacillus</taxon>
    </lineage>
</organism>
<name>A0A7Y0L5Z5_9FIRM</name>
<keyword evidence="5" id="KW-1185">Reference proteome</keyword>
<dbReference type="Gene3D" id="3.30.1330.120">
    <property type="entry name" value="2-methylcitrate dehydratase PrpD"/>
    <property type="match status" value="1"/>
</dbReference>
<dbReference type="Proteomes" id="UP000533476">
    <property type="component" value="Unassembled WGS sequence"/>
</dbReference>
<dbReference type="InterPro" id="IPR042188">
    <property type="entry name" value="MmgE/PrpD_sf_2"/>
</dbReference>
<accession>A0A7Y0L5Z5</accession>
<evidence type="ECO:0000259" key="2">
    <source>
        <dbReference type="Pfam" id="PF03972"/>
    </source>
</evidence>
<comment type="similarity">
    <text evidence="1">Belongs to the PrpD family.</text>
</comment>
<dbReference type="AlphaFoldDB" id="A0A7Y0L5Z5"/>
<sequence length="433" mass="47874">MLESEKSLEALLEWAERVKYEDFPADVVAHARMVLMDQLAVLWAGRHEREVLGLARWVQRRGTFSDPWWLALVLGVAAVAQELDEGHRESMGHPASHVIPTVMATLAEAPERTMHDVLTALITGYEVAARIASAGVPRPGSHPHGTWGTIGAAAARAVLTGAQGSLRDAVYLAAGTGLATAFSAPLEGRTVRNLYAGLSAFFGILACEWKDDVTGIFSPTETLFSDWHGEGIAEGLGSRYAITRNYFKTVAACRYVHGAIEAVEQIGEERRLDRSEVDAVTVETYAPASMLSGVPWNTLSSKFSIPYAVLCAVDRRARDFEAFHEPLELSAMDRAWLHRVHVMESQEMTRQLPAIRAVRVTIRFVDASERTVEVSLPRGEWDRPHPPEDLAQKWATLLRDYPGKLPSDPADLTVSDVRRFVQTWLEDLLTKAD</sequence>
<evidence type="ECO:0000259" key="3">
    <source>
        <dbReference type="Pfam" id="PF19305"/>
    </source>
</evidence>
<dbReference type="RefSeq" id="WP_169100976.1">
    <property type="nucleotide sequence ID" value="NZ_JABBVZ010000056.1"/>
</dbReference>
<dbReference type="InterPro" id="IPR005656">
    <property type="entry name" value="MmgE_PrpD"/>
</dbReference>
<dbReference type="InterPro" id="IPR045337">
    <property type="entry name" value="MmgE_PrpD_C"/>
</dbReference>
<comment type="caution">
    <text evidence="4">The sequence shown here is derived from an EMBL/GenBank/DDBJ whole genome shotgun (WGS) entry which is preliminary data.</text>
</comment>
<feature type="domain" description="MmgE/PrpD C-terminal" evidence="3">
    <location>
        <begin position="251"/>
        <end position="401"/>
    </location>
</feature>
<reference evidence="4 5" key="1">
    <citation type="submission" date="2020-04" db="EMBL/GenBank/DDBJ databases">
        <authorList>
            <person name="Zhang R."/>
            <person name="Schippers A."/>
        </authorList>
    </citation>
    <scope>NUCLEOTIDE SEQUENCE [LARGE SCALE GENOMIC DNA]</scope>
    <source>
        <strain evidence="4 5">DSM 109850</strain>
    </source>
</reference>
<evidence type="ECO:0000256" key="1">
    <source>
        <dbReference type="ARBA" id="ARBA00006174"/>
    </source>
</evidence>
<gene>
    <name evidence="4" type="ORF">HIJ39_14590</name>
</gene>
<dbReference type="PANTHER" id="PTHR16943">
    <property type="entry name" value="2-METHYLCITRATE DEHYDRATASE-RELATED"/>
    <property type="match status" value="1"/>
</dbReference>
<evidence type="ECO:0000313" key="5">
    <source>
        <dbReference type="Proteomes" id="UP000533476"/>
    </source>
</evidence>
<dbReference type="Pfam" id="PF03972">
    <property type="entry name" value="MmgE_PrpD_N"/>
    <property type="match status" value="1"/>
</dbReference>
<dbReference type="Pfam" id="PF19305">
    <property type="entry name" value="MmgE_PrpD_C"/>
    <property type="match status" value="1"/>
</dbReference>
<dbReference type="EMBL" id="JABBVZ010000056">
    <property type="protein sequence ID" value="NMP23572.1"/>
    <property type="molecule type" value="Genomic_DNA"/>
</dbReference>
<evidence type="ECO:0000313" key="4">
    <source>
        <dbReference type="EMBL" id="NMP23572.1"/>
    </source>
</evidence>
<dbReference type="InterPro" id="IPR042183">
    <property type="entry name" value="MmgE/PrpD_sf_1"/>
</dbReference>